<keyword evidence="3 5" id="KW-1133">Transmembrane helix</keyword>
<evidence type="ECO:0000256" key="3">
    <source>
        <dbReference type="ARBA" id="ARBA00022989"/>
    </source>
</evidence>
<accession>A0A2T3YQJ3</accession>
<feature type="transmembrane region" description="Helical" evidence="5">
    <location>
        <begin position="341"/>
        <end position="362"/>
    </location>
</feature>
<organism evidence="7 8">
    <name type="scientific">Trichoderma asperellum (strain ATCC 204424 / CBS 433.97 / NBRC 101777)</name>
    <dbReference type="NCBI Taxonomy" id="1042311"/>
    <lineage>
        <taxon>Eukaryota</taxon>
        <taxon>Fungi</taxon>
        <taxon>Dikarya</taxon>
        <taxon>Ascomycota</taxon>
        <taxon>Pezizomycotina</taxon>
        <taxon>Sordariomycetes</taxon>
        <taxon>Hypocreomycetidae</taxon>
        <taxon>Hypocreales</taxon>
        <taxon>Hypocreaceae</taxon>
        <taxon>Trichoderma</taxon>
    </lineage>
</organism>
<feature type="domain" description="Wax synthase" evidence="6">
    <location>
        <begin position="237"/>
        <end position="310"/>
    </location>
</feature>
<evidence type="ECO:0000313" key="7">
    <source>
        <dbReference type="EMBL" id="PTB34787.1"/>
    </source>
</evidence>
<feature type="transmembrane region" description="Helical" evidence="5">
    <location>
        <begin position="58"/>
        <end position="78"/>
    </location>
</feature>
<feature type="transmembrane region" description="Helical" evidence="5">
    <location>
        <begin position="33"/>
        <end position="52"/>
    </location>
</feature>
<gene>
    <name evidence="7" type="ORF">M441DRAFT_74807</name>
</gene>
<evidence type="ECO:0000256" key="2">
    <source>
        <dbReference type="ARBA" id="ARBA00022692"/>
    </source>
</evidence>
<proteinExistence type="predicted"/>
<dbReference type="GO" id="GO:0016020">
    <property type="term" value="C:membrane"/>
    <property type="evidence" value="ECO:0007669"/>
    <property type="project" value="UniProtKB-SubCell"/>
</dbReference>
<keyword evidence="4 5" id="KW-0472">Membrane</keyword>
<reference evidence="7 8" key="1">
    <citation type="submission" date="2016-07" db="EMBL/GenBank/DDBJ databases">
        <title>Multiple horizontal gene transfer events from other fungi enriched the ability of initially mycotrophic Trichoderma (Ascomycota) to feed on dead plant biomass.</title>
        <authorList>
            <consortium name="DOE Joint Genome Institute"/>
            <person name="Aerts A."/>
            <person name="Atanasova L."/>
            <person name="Chenthamara K."/>
            <person name="Zhang J."/>
            <person name="Grujic M."/>
            <person name="Henrissat B."/>
            <person name="Kuo A."/>
            <person name="Salamov A."/>
            <person name="Lipzen A."/>
            <person name="Labutti K."/>
            <person name="Barry K."/>
            <person name="Miao Y."/>
            <person name="Rahimi M.J."/>
            <person name="Shen Q."/>
            <person name="Grigoriev I.V."/>
            <person name="Kubicek C.P."/>
            <person name="Druzhinina I.S."/>
        </authorList>
    </citation>
    <scope>NUCLEOTIDE SEQUENCE [LARGE SCALE GENOMIC DNA]</scope>
    <source>
        <strain evidence="7 8">CBS 433.97</strain>
    </source>
</reference>
<dbReference type="OrthoDB" id="1077582at2759"/>
<protein>
    <recommendedName>
        <fullName evidence="6">Wax synthase domain-containing protein</fullName>
    </recommendedName>
</protein>
<evidence type="ECO:0000256" key="4">
    <source>
        <dbReference type="ARBA" id="ARBA00023136"/>
    </source>
</evidence>
<keyword evidence="8" id="KW-1185">Reference proteome</keyword>
<name>A0A2T3YQJ3_TRIA4</name>
<feature type="transmembrane region" description="Helical" evidence="5">
    <location>
        <begin position="6"/>
        <end position="26"/>
    </location>
</feature>
<dbReference type="Proteomes" id="UP000240493">
    <property type="component" value="Unassembled WGS sequence"/>
</dbReference>
<dbReference type="EMBL" id="KZ679298">
    <property type="protein sequence ID" value="PTB34787.1"/>
    <property type="molecule type" value="Genomic_DNA"/>
</dbReference>
<evidence type="ECO:0000256" key="5">
    <source>
        <dbReference type="SAM" id="Phobius"/>
    </source>
</evidence>
<dbReference type="InterPro" id="IPR032805">
    <property type="entry name" value="Wax_synthase_dom"/>
</dbReference>
<dbReference type="AlphaFoldDB" id="A0A2T3YQJ3"/>
<sequence>MYRDAFQILCPIGTTSVVISFYELTCNSFLRKCLSQILAVAITTWFTFTAAWSNPSLAFLAGFWSSWNLIWLWHWIFARDPRSVWRVMYTNGTETKEHFPNTIGFKRWMWALDLSLNYRGVGWSFYVPRDRLQKGKPKIHIEPPSGIAKYNIGFAIQRFSKGIILLHLWRILSYNLEHVFNVAWPTNQTHSSGKLLVGFTGLALVVHAMVVAGGLELHYGIIAMIRGLAHSKAPPVWPALFGNFYDLGLFDIARFWGVFWHDLLRFGLKSSSDYLTAYWFGKTQFMLSILLSFSLSAVVHFSAIWLSTRSVPRALQAATILTMQPVGIMIQKLLKRALQQYSLQISQVWSIGFGLLLLSWTFELNSLFPVVL</sequence>
<dbReference type="Pfam" id="PF13813">
    <property type="entry name" value="MBOAT_2"/>
    <property type="match status" value="1"/>
</dbReference>
<evidence type="ECO:0000259" key="6">
    <source>
        <dbReference type="Pfam" id="PF13813"/>
    </source>
</evidence>
<evidence type="ECO:0000256" key="1">
    <source>
        <dbReference type="ARBA" id="ARBA00004141"/>
    </source>
</evidence>
<feature type="transmembrane region" description="Helical" evidence="5">
    <location>
        <begin position="195"/>
        <end position="224"/>
    </location>
</feature>
<evidence type="ECO:0000313" key="8">
    <source>
        <dbReference type="Proteomes" id="UP000240493"/>
    </source>
</evidence>
<feature type="transmembrane region" description="Helical" evidence="5">
    <location>
        <begin position="285"/>
        <end position="308"/>
    </location>
</feature>
<keyword evidence="2 5" id="KW-0812">Transmembrane</keyword>
<comment type="subcellular location">
    <subcellularLocation>
        <location evidence="1">Membrane</location>
        <topology evidence="1">Multi-pass membrane protein</topology>
    </subcellularLocation>
</comment>